<keyword evidence="4" id="KW-0949">S-adenosyl-L-methionine</keyword>
<evidence type="ECO:0000256" key="3">
    <source>
        <dbReference type="ARBA" id="ARBA00022679"/>
    </source>
</evidence>
<comment type="similarity">
    <text evidence="1 4">Belongs to the UPF0677 family.</text>
</comment>
<dbReference type="InterPro" id="IPR011610">
    <property type="entry name" value="SAM_mthyl_Trfase_ML2640-like"/>
</dbReference>
<dbReference type="PANTHER" id="PTHR43619">
    <property type="entry name" value="S-ADENOSYL-L-METHIONINE-DEPENDENT METHYLTRANSFERASE YKTD-RELATED"/>
    <property type="match status" value="1"/>
</dbReference>
<dbReference type="GO" id="GO:0008168">
    <property type="term" value="F:methyltransferase activity"/>
    <property type="evidence" value="ECO:0007669"/>
    <property type="project" value="UniProtKB-UniRule"/>
</dbReference>
<dbReference type="Pfam" id="PF04072">
    <property type="entry name" value="LCM"/>
    <property type="match status" value="1"/>
</dbReference>
<name>A0A846MWY1_9PROT</name>
<accession>A0A846MWY1</accession>
<evidence type="ECO:0000256" key="1">
    <source>
        <dbReference type="ARBA" id="ARBA00008138"/>
    </source>
</evidence>
<gene>
    <name evidence="5" type="ORF">FHS83_001067</name>
</gene>
<organism evidence="5 6">
    <name type="scientific">Rhizomicrobium palustre</name>
    <dbReference type="NCBI Taxonomy" id="189966"/>
    <lineage>
        <taxon>Bacteria</taxon>
        <taxon>Pseudomonadati</taxon>
        <taxon>Pseudomonadota</taxon>
        <taxon>Alphaproteobacteria</taxon>
        <taxon>Micropepsales</taxon>
        <taxon>Micropepsaceae</taxon>
        <taxon>Rhizomicrobium</taxon>
    </lineage>
</organism>
<dbReference type="EMBL" id="JAASRM010000001">
    <property type="protein sequence ID" value="NIK87749.1"/>
    <property type="molecule type" value="Genomic_DNA"/>
</dbReference>
<dbReference type="SUPFAM" id="SSF53335">
    <property type="entry name" value="S-adenosyl-L-methionine-dependent methyltransferases"/>
    <property type="match status" value="1"/>
</dbReference>
<evidence type="ECO:0000313" key="5">
    <source>
        <dbReference type="EMBL" id="NIK87749.1"/>
    </source>
</evidence>
<dbReference type="PANTHER" id="PTHR43619:SF2">
    <property type="entry name" value="S-ADENOSYL-L-METHIONINE-DEPENDENT METHYLTRANSFERASES SUPERFAMILY PROTEIN"/>
    <property type="match status" value="1"/>
</dbReference>
<comment type="caution">
    <text evidence="5">The sequence shown here is derived from an EMBL/GenBank/DDBJ whole genome shotgun (WGS) entry which is preliminary data.</text>
</comment>
<sequence>MQDHQASRTALGVAYIRAAHQILDSHPLLFADPVAVRFLGPDTADAIHGMIARHQHPRGRGLRSHVCLRARFAEDMLAEEAANGATTYVLVGAGFDTFAFRQPHFAKGMRIVEIDHPATQAAKRQMIAAAELTVPENLRFAAADFTREGLGDVLGRLGIDPNEGVYFSWLGVSMYLTEADIDKSLEAMAKVSTRASITLTFRQPPDPSMPAEKEIADVVAAMGEPFISAFSEEAMAEKLKQKGFAQQNFLDPENAATRYYAEQRDLPPPRRTTIVHAAR</sequence>
<comment type="function">
    <text evidence="4">Exhibits S-adenosyl-L-methionine-dependent methyltransferase activity.</text>
</comment>
<dbReference type="Proteomes" id="UP000570514">
    <property type="component" value="Unassembled WGS sequence"/>
</dbReference>
<dbReference type="Gene3D" id="3.40.50.150">
    <property type="entry name" value="Vaccinia Virus protein VP39"/>
    <property type="match status" value="1"/>
</dbReference>
<keyword evidence="3 5" id="KW-0808">Transferase</keyword>
<dbReference type="InterPro" id="IPR029063">
    <property type="entry name" value="SAM-dependent_MTases_sf"/>
</dbReference>
<protein>
    <recommendedName>
        <fullName evidence="4">S-adenosyl-L-methionine-dependent methyltransferase</fullName>
        <ecNumber evidence="4">2.1.1.-</ecNumber>
    </recommendedName>
</protein>
<dbReference type="NCBIfam" id="TIGR00027">
    <property type="entry name" value="mthyl_TIGR00027"/>
    <property type="match status" value="1"/>
</dbReference>
<reference evidence="5 6" key="1">
    <citation type="submission" date="2020-03" db="EMBL/GenBank/DDBJ databases">
        <title>Genomic Encyclopedia of Type Strains, Phase IV (KMG-IV): sequencing the most valuable type-strain genomes for metagenomic binning, comparative biology and taxonomic classification.</title>
        <authorList>
            <person name="Goeker M."/>
        </authorList>
    </citation>
    <scope>NUCLEOTIDE SEQUENCE [LARGE SCALE GENOMIC DNA]</scope>
    <source>
        <strain evidence="5 6">DSM 19867</strain>
    </source>
</reference>
<evidence type="ECO:0000256" key="4">
    <source>
        <dbReference type="RuleBase" id="RU362030"/>
    </source>
</evidence>
<dbReference type="GO" id="GO:0032259">
    <property type="term" value="P:methylation"/>
    <property type="evidence" value="ECO:0007669"/>
    <property type="project" value="UniProtKB-KW"/>
</dbReference>
<proteinExistence type="inferred from homology"/>
<evidence type="ECO:0000313" key="6">
    <source>
        <dbReference type="Proteomes" id="UP000570514"/>
    </source>
</evidence>
<dbReference type="RefSeq" id="WP_167081620.1">
    <property type="nucleotide sequence ID" value="NZ_BAAADC010000001.1"/>
</dbReference>
<keyword evidence="2 4" id="KW-0489">Methyltransferase</keyword>
<dbReference type="InterPro" id="IPR007213">
    <property type="entry name" value="Ppm1/Ppm2/Tcmp"/>
</dbReference>
<dbReference type="EC" id="2.1.1.-" evidence="4"/>
<dbReference type="AlphaFoldDB" id="A0A846MWY1"/>
<evidence type="ECO:0000256" key="2">
    <source>
        <dbReference type="ARBA" id="ARBA00022603"/>
    </source>
</evidence>
<keyword evidence="6" id="KW-1185">Reference proteome</keyword>